<dbReference type="AlphaFoldDB" id="A0A5C8ZHD9"/>
<dbReference type="OrthoDB" id="9994862at2"/>
<comment type="caution">
    <text evidence="1">The sequence shown here is derived from an EMBL/GenBank/DDBJ whole genome shotgun (WGS) entry which is preliminary data.</text>
</comment>
<evidence type="ECO:0000313" key="1">
    <source>
        <dbReference type="EMBL" id="TXR56326.1"/>
    </source>
</evidence>
<evidence type="ECO:0000313" key="2">
    <source>
        <dbReference type="Proteomes" id="UP000321234"/>
    </source>
</evidence>
<proteinExistence type="predicted"/>
<gene>
    <name evidence="1" type="ORF">FMM08_09435</name>
</gene>
<protein>
    <submittedName>
        <fullName evidence="1">Uncharacterized protein</fullName>
    </submittedName>
</protein>
<accession>A0A5C8ZHD9</accession>
<reference evidence="1 2" key="1">
    <citation type="submission" date="2019-07" db="EMBL/GenBank/DDBJ databases">
        <title>Quadrisphaera sp. strain DD2A genome sequencing and assembly.</title>
        <authorList>
            <person name="Kim I."/>
        </authorList>
    </citation>
    <scope>NUCLEOTIDE SEQUENCE [LARGE SCALE GENOMIC DNA]</scope>
    <source>
        <strain evidence="1 2">DD2A</strain>
    </source>
</reference>
<name>A0A5C8ZHD9_9ACTN</name>
<organism evidence="1 2">
    <name type="scientific">Quadrisphaera setariae</name>
    <dbReference type="NCBI Taxonomy" id="2593304"/>
    <lineage>
        <taxon>Bacteria</taxon>
        <taxon>Bacillati</taxon>
        <taxon>Actinomycetota</taxon>
        <taxon>Actinomycetes</taxon>
        <taxon>Kineosporiales</taxon>
        <taxon>Kineosporiaceae</taxon>
        <taxon>Quadrisphaera</taxon>
    </lineage>
</organism>
<dbReference type="RefSeq" id="WP_147926119.1">
    <property type="nucleotide sequence ID" value="NZ_VKAC01000005.1"/>
</dbReference>
<dbReference type="EMBL" id="VKAC01000005">
    <property type="protein sequence ID" value="TXR56326.1"/>
    <property type="molecule type" value="Genomic_DNA"/>
</dbReference>
<sequence length="67" mass="7429">MLVVALIAAWCLLAGIFALVIGRALAVSGKSDRWRHGHRETRDLRKLHPVPLMVPRQATSDEERTAA</sequence>
<dbReference type="Proteomes" id="UP000321234">
    <property type="component" value="Unassembled WGS sequence"/>
</dbReference>
<keyword evidence="2" id="KW-1185">Reference proteome</keyword>